<keyword evidence="5 11" id="KW-1003">Cell membrane</keyword>
<keyword evidence="11" id="KW-0997">Cell inner membrane</keyword>
<name>A0A4Q4JZG8_BRAEL</name>
<protein>
    <recommendedName>
        <fullName evidence="11">Large-conductance mechanosensitive channel</fullName>
    </recommendedName>
</protein>
<comment type="function">
    <text evidence="11">Channel that opens in response to stretch forces in the membrane lipid bilayer. May participate in the regulation of osmotic pressure changes within the cell.</text>
</comment>
<dbReference type="EMBL" id="SZZP01000004">
    <property type="protein sequence ID" value="TKV82588.1"/>
    <property type="molecule type" value="Genomic_DNA"/>
</dbReference>
<dbReference type="HAMAP" id="MF_00115">
    <property type="entry name" value="MscL"/>
    <property type="match status" value="1"/>
</dbReference>
<dbReference type="PANTHER" id="PTHR30266:SF2">
    <property type="entry name" value="LARGE-CONDUCTANCE MECHANOSENSITIVE CHANNEL"/>
    <property type="match status" value="1"/>
</dbReference>
<dbReference type="FunFam" id="1.10.1200.120:FF:000001">
    <property type="entry name" value="Large-conductance mechanosensitive channel"/>
    <property type="match status" value="1"/>
</dbReference>
<evidence type="ECO:0000256" key="5">
    <source>
        <dbReference type="ARBA" id="ARBA00022475"/>
    </source>
</evidence>
<dbReference type="InterPro" id="IPR019823">
    <property type="entry name" value="Mechanosensitive_channel_CS"/>
</dbReference>
<dbReference type="EMBL" id="JBGBZA010000002">
    <property type="protein sequence ID" value="MEY9317728.1"/>
    <property type="molecule type" value="Genomic_DNA"/>
</dbReference>
<evidence type="ECO:0000256" key="10">
    <source>
        <dbReference type="ARBA" id="ARBA00023303"/>
    </source>
</evidence>
<dbReference type="NCBIfam" id="NF001843">
    <property type="entry name" value="PRK00567.1-4"/>
    <property type="match status" value="1"/>
</dbReference>
<dbReference type="PRINTS" id="PR01264">
    <property type="entry name" value="MECHCHANNEL"/>
</dbReference>
<evidence type="ECO:0000313" key="14">
    <source>
        <dbReference type="Proteomes" id="UP000305095"/>
    </source>
</evidence>
<evidence type="ECO:0000256" key="1">
    <source>
        <dbReference type="ARBA" id="ARBA00004651"/>
    </source>
</evidence>
<dbReference type="Proteomes" id="UP001565471">
    <property type="component" value="Unassembled WGS sequence"/>
</dbReference>
<gene>
    <name evidence="11 13" type="primary">mscL</name>
    <name evidence="12" type="ORF">ABIF29_004527</name>
    <name evidence="13" type="ORF">FDV58_07695</name>
</gene>
<keyword evidence="10 11" id="KW-0407">Ion channel</keyword>
<accession>A0A4Q4JZG8</accession>
<dbReference type="GO" id="GO:0008381">
    <property type="term" value="F:mechanosensitive monoatomic ion channel activity"/>
    <property type="evidence" value="ECO:0007669"/>
    <property type="project" value="UniProtKB-UniRule"/>
</dbReference>
<evidence type="ECO:0000256" key="6">
    <source>
        <dbReference type="ARBA" id="ARBA00022692"/>
    </source>
</evidence>
<dbReference type="InterPro" id="IPR037673">
    <property type="entry name" value="MSC/AndL"/>
</dbReference>
<keyword evidence="9 11" id="KW-0472">Membrane</keyword>
<evidence type="ECO:0000256" key="8">
    <source>
        <dbReference type="ARBA" id="ARBA00023065"/>
    </source>
</evidence>
<dbReference type="OrthoDB" id="9810350at2"/>
<dbReference type="PANTHER" id="PTHR30266">
    <property type="entry name" value="MECHANOSENSITIVE CHANNEL MSCL"/>
    <property type="match status" value="1"/>
</dbReference>
<comment type="similarity">
    <text evidence="2 11">Belongs to the MscL family.</text>
</comment>
<organism evidence="13 14">
    <name type="scientific">Bradyrhizobium elkanii</name>
    <dbReference type="NCBI Taxonomy" id="29448"/>
    <lineage>
        <taxon>Bacteria</taxon>
        <taxon>Pseudomonadati</taxon>
        <taxon>Pseudomonadota</taxon>
        <taxon>Alphaproteobacteria</taxon>
        <taxon>Hyphomicrobiales</taxon>
        <taxon>Nitrobacteraceae</taxon>
        <taxon>Bradyrhizobium</taxon>
    </lineage>
</organism>
<proteinExistence type="inferred from homology"/>
<dbReference type="GO" id="GO:0005886">
    <property type="term" value="C:plasma membrane"/>
    <property type="evidence" value="ECO:0007669"/>
    <property type="project" value="UniProtKB-SubCell"/>
</dbReference>
<feature type="transmembrane region" description="Helical" evidence="11">
    <location>
        <begin position="21"/>
        <end position="41"/>
    </location>
</feature>
<dbReference type="InterPro" id="IPR036019">
    <property type="entry name" value="MscL_channel"/>
</dbReference>
<comment type="caution">
    <text evidence="13">The sequence shown here is derived from an EMBL/GenBank/DDBJ whole genome shotgun (WGS) entry which is preliminary data.</text>
</comment>
<feature type="transmembrane region" description="Helical" evidence="11">
    <location>
        <begin position="87"/>
        <end position="111"/>
    </location>
</feature>
<dbReference type="InterPro" id="IPR001185">
    <property type="entry name" value="MS_channel"/>
</dbReference>
<dbReference type="Gene3D" id="1.10.1200.120">
    <property type="entry name" value="Large-conductance mechanosensitive channel, MscL, domain 1"/>
    <property type="match status" value="1"/>
</dbReference>
<keyword evidence="6 11" id="KW-0812">Transmembrane</keyword>
<dbReference type="AlphaFoldDB" id="A0A4Q4JZG8"/>
<evidence type="ECO:0000313" key="15">
    <source>
        <dbReference type="Proteomes" id="UP001565471"/>
    </source>
</evidence>
<keyword evidence="4 11" id="KW-0813">Transport</keyword>
<dbReference type="NCBIfam" id="NF010557">
    <property type="entry name" value="PRK13952.1"/>
    <property type="match status" value="1"/>
</dbReference>
<evidence type="ECO:0000256" key="3">
    <source>
        <dbReference type="ARBA" id="ARBA00011255"/>
    </source>
</evidence>
<dbReference type="NCBIfam" id="TIGR00220">
    <property type="entry name" value="mscL"/>
    <property type="match status" value="1"/>
</dbReference>
<evidence type="ECO:0000256" key="9">
    <source>
        <dbReference type="ARBA" id="ARBA00023136"/>
    </source>
</evidence>
<dbReference type="PROSITE" id="PS01327">
    <property type="entry name" value="MSCL"/>
    <property type="match status" value="1"/>
</dbReference>
<sequence length="148" mass="15991">MRNVEQKGMGMLKEFREFAMKGNVVDLAVGVIIGAAFGAIVTSLVGDIIMPIIGAITGGLDFSNYFTGLSKAVTATNLADAKKQGAVLAWGNFLTLTLNFLIVAFVLFMVIRAMNQFKRKEEVKPAEPPKPSAEAVLLTEIRDLLKKS</sequence>
<dbReference type="SUPFAM" id="SSF81330">
    <property type="entry name" value="Gated mechanosensitive channel"/>
    <property type="match status" value="1"/>
</dbReference>
<reference evidence="12 15" key="2">
    <citation type="submission" date="2024-07" db="EMBL/GenBank/DDBJ databases">
        <title>Genomic Encyclopedia of Type Strains, Phase V (KMG-V): Genome sequencing to study the core and pangenomes of soil and plant-associated prokaryotes.</title>
        <authorList>
            <person name="Whitman W."/>
        </authorList>
    </citation>
    <scope>NUCLEOTIDE SEQUENCE [LARGE SCALE GENOMIC DNA]</scope>
    <source>
        <strain evidence="12 15">USDA 415</strain>
    </source>
</reference>
<evidence type="ECO:0000256" key="2">
    <source>
        <dbReference type="ARBA" id="ARBA00007254"/>
    </source>
</evidence>
<evidence type="ECO:0000256" key="11">
    <source>
        <dbReference type="HAMAP-Rule" id="MF_00115"/>
    </source>
</evidence>
<dbReference type="Proteomes" id="UP000305095">
    <property type="component" value="Unassembled WGS sequence"/>
</dbReference>
<comment type="subcellular location">
    <subcellularLocation>
        <location evidence="11">Cell inner membrane</location>
        <topology evidence="11">Multi-pass membrane protein</topology>
    </subcellularLocation>
    <subcellularLocation>
        <location evidence="1">Cell membrane</location>
        <topology evidence="1">Multi-pass membrane protein</topology>
    </subcellularLocation>
</comment>
<evidence type="ECO:0000313" key="13">
    <source>
        <dbReference type="EMBL" id="TKV82588.1"/>
    </source>
</evidence>
<dbReference type="Pfam" id="PF01741">
    <property type="entry name" value="MscL"/>
    <property type="match status" value="1"/>
</dbReference>
<evidence type="ECO:0000256" key="7">
    <source>
        <dbReference type="ARBA" id="ARBA00022989"/>
    </source>
</evidence>
<keyword evidence="15" id="KW-1185">Reference proteome</keyword>
<evidence type="ECO:0000256" key="4">
    <source>
        <dbReference type="ARBA" id="ARBA00022448"/>
    </source>
</evidence>
<reference evidence="13 14" key="1">
    <citation type="submission" date="2019-05" db="EMBL/GenBank/DDBJ databases">
        <title>Draft Genome of Bradyrhizobium elkanii strain SEMIA 938, Used in Commercial Inoculants for Lupinus spp. in Brazil.</title>
        <authorList>
            <person name="Hungria M."/>
            <person name="Delamuta J.R.M."/>
            <person name="Ribeiro R.A."/>
            <person name="Nogueira M.A."/>
        </authorList>
    </citation>
    <scope>NUCLEOTIDE SEQUENCE [LARGE SCALE GENOMIC DNA]</scope>
    <source>
        <strain evidence="13 14">Semia 938</strain>
    </source>
</reference>
<keyword evidence="7 11" id="KW-1133">Transmembrane helix</keyword>
<keyword evidence="8 11" id="KW-0406">Ion transport</keyword>
<evidence type="ECO:0000313" key="12">
    <source>
        <dbReference type="EMBL" id="MEY9317728.1"/>
    </source>
</evidence>
<comment type="subunit">
    <text evidence="3 11">Homopentamer.</text>
</comment>